<dbReference type="InterPro" id="IPR036638">
    <property type="entry name" value="HLH_DNA-bd_sf"/>
</dbReference>
<dbReference type="SUPFAM" id="SSF47459">
    <property type="entry name" value="HLH, helix-loop-helix DNA-binding domain"/>
    <property type="match status" value="1"/>
</dbReference>
<dbReference type="GeneTree" id="ENSGT00940000155285"/>
<dbReference type="InterPro" id="IPR050433">
    <property type="entry name" value="Myc_transcription_factors"/>
</dbReference>
<feature type="domain" description="BHLH" evidence="5">
    <location>
        <begin position="275"/>
        <end position="327"/>
    </location>
</feature>
<keyword evidence="7" id="KW-1185">Reference proteome</keyword>
<reference evidence="6" key="2">
    <citation type="submission" date="2025-09" db="UniProtKB">
        <authorList>
            <consortium name="Ensembl"/>
        </authorList>
    </citation>
    <scope>IDENTIFICATION</scope>
</reference>
<feature type="region of interest" description="Disordered" evidence="4">
    <location>
        <begin position="30"/>
        <end position="56"/>
    </location>
</feature>
<dbReference type="PANTHER" id="PTHR45851">
    <property type="entry name" value="MYC PROTO-ONCOGENE"/>
    <property type="match status" value="1"/>
</dbReference>
<keyword evidence="2" id="KW-0539">Nucleus</keyword>
<dbReference type="Gene3D" id="4.10.280.10">
    <property type="entry name" value="Helix-loop-helix DNA-binding domain"/>
    <property type="match status" value="1"/>
</dbReference>
<name>A0A3B5MDL2_9TELE</name>
<feature type="compositionally biased region" description="Pro residues" evidence="4">
    <location>
        <begin position="32"/>
        <end position="48"/>
    </location>
</feature>
<dbReference type="GO" id="GO:0003700">
    <property type="term" value="F:DNA-binding transcription factor activity"/>
    <property type="evidence" value="ECO:0007669"/>
    <property type="project" value="InterPro"/>
</dbReference>
<evidence type="ECO:0000256" key="3">
    <source>
        <dbReference type="ARBA" id="ARBA00025872"/>
    </source>
</evidence>
<feature type="compositionally biased region" description="Low complexity" evidence="4">
    <location>
        <begin position="192"/>
        <end position="207"/>
    </location>
</feature>
<evidence type="ECO:0000313" key="7">
    <source>
        <dbReference type="Proteomes" id="UP000261380"/>
    </source>
</evidence>
<dbReference type="STRING" id="32473.ENSXCOP00000022353"/>
<dbReference type="SMART" id="SM00353">
    <property type="entry name" value="HLH"/>
    <property type="match status" value="1"/>
</dbReference>
<proteinExistence type="predicted"/>
<dbReference type="InterPro" id="IPR002418">
    <property type="entry name" value="Tscrpt_reg_Myc"/>
</dbReference>
<dbReference type="Ensembl" id="ENSXCOT00000022626.1">
    <property type="protein sequence ID" value="ENSXCOP00000022353.1"/>
    <property type="gene ID" value="ENSXCOG00000016693.1"/>
</dbReference>
<dbReference type="Pfam" id="PF00010">
    <property type="entry name" value="HLH"/>
    <property type="match status" value="1"/>
</dbReference>
<dbReference type="GO" id="GO:0046983">
    <property type="term" value="F:protein dimerization activity"/>
    <property type="evidence" value="ECO:0007669"/>
    <property type="project" value="InterPro"/>
</dbReference>
<dbReference type="FunFam" id="4.10.280.10:FF:000019">
    <property type="entry name" value="Myc proto-oncogene protein"/>
    <property type="match status" value="1"/>
</dbReference>
<dbReference type="PRINTS" id="PR00044">
    <property type="entry name" value="LEUZIPPRMYC"/>
</dbReference>
<dbReference type="CDD" id="cd11400">
    <property type="entry name" value="bHLHzip_Myc"/>
    <property type="match status" value="1"/>
</dbReference>
<dbReference type="AlphaFoldDB" id="A0A3B5MDL2"/>
<evidence type="ECO:0000256" key="1">
    <source>
        <dbReference type="ARBA" id="ARBA00023125"/>
    </source>
</evidence>
<dbReference type="GO" id="GO:0005634">
    <property type="term" value="C:nucleus"/>
    <property type="evidence" value="ECO:0007669"/>
    <property type="project" value="UniProtKB-SubCell"/>
</dbReference>
<evidence type="ECO:0000259" key="5">
    <source>
        <dbReference type="PROSITE" id="PS50888"/>
    </source>
</evidence>
<organism evidence="6 7">
    <name type="scientific">Xiphophorus couchianus</name>
    <name type="common">Monterrey platyfish</name>
    <dbReference type="NCBI Taxonomy" id="32473"/>
    <lineage>
        <taxon>Eukaryota</taxon>
        <taxon>Metazoa</taxon>
        <taxon>Chordata</taxon>
        <taxon>Craniata</taxon>
        <taxon>Vertebrata</taxon>
        <taxon>Euteleostomi</taxon>
        <taxon>Actinopterygii</taxon>
        <taxon>Neopterygii</taxon>
        <taxon>Teleostei</taxon>
        <taxon>Neoteleostei</taxon>
        <taxon>Acanthomorphata</taxon>
        <taxon>Ovalentaria</taxon>
        <taxon>Atherinomorphae</taxon>
        <taxon>Cyprinodontiformes</taxon>
        <taxon>Poeciliidae</taxon>
        <taxon>Poeciliinae</taxon>
        <taxon>Xiphophorus</taxon>
    </lineage>
</organism>
<keyword evidence="1" id="KW-0238">DNA-binding</keyword>
<feature type="compositionally biased region" description="Basic and acidic residues" evidence="4">
    <location>
        <begin position="275"/>
        <end position="286"/>
    </location>
</feature>
<dbReference type="PROSITE" id="PS50888">
    <property type="entry name" value="BHLH"/>
    <property type="match status" value="1"/>
</dbReference>
<evidence type="ECO:0000313" key="6">
    <source>
        <dbReference type="Ensembl" id="ENSXCOP00000022353.1"/>
    </source>
</evidence>
<dbReference type="Proteomes" id="UP000261380">
    <property type="component" value="Unplaced"/>
</dbReference>
<accession>A0A3B5MDL2</accession>
<sequence length="357" mass="39835">TVQSFILSPDWLNSEPFMFEDVQSLMEMDYPTSPPYYPPTPPRSPPLKPGQAKPLSKEDQLSFMSDILLEDQDLQLLNWTCDLFGSAERDGDPRTPPDEAADDALWHCISEKLDEKLSVLGSSPLLSAIDTSIFEDLVGSTLDCHDLMAAAPEQRQAPDQVAPEVTSDYGSAGGETSTSSSDSEEEIDVESLESVGSSNPSPAAPAARRLNPEEEQRAIQLQHNYAAPRPASPPPSAHKRWRGADSSSRTHHATGSSSSPSSSSSSRSSSEDEEERRRTHNVMERQRRNELKNCFLRLRDKVPELSHNDKASKVVILKKARDCIYGLEVESLRLRSRRDRLRAKQEELKARLEQLRR</sequence>
<feature type="compositionally biased region" description="Low complexity" evidence="4">
    <location>
        <begin position="256"/>
        <end position="268"/>
    </location>
</feature>
<feature type="region of interest" description="Disordered" evidence="4">
    <location>
        <begin position="225"/>
        <end position="286"/>
    </location>
</feature>
<evidence type="ECO:0000256" key="2">
    <source>
        <dbReference type="ARBA" id="ARBA00023242"/>
    </source>
</evidence>
<dbReference type="InterPro" id="IPR011598">
    <property type="entry name" value="bHLH_dom"/>
</dbReference>
<feature type="compositionally biased region" description="Acidic residues" evidence="4">
    <location>
        <begin position="182"/>
        <end position="191"/>
    </location>
</feature>
<dbReference type="GO" id="GO:0003677">
    <property type="term" value="F:DNA binding"/>
    <property type="evidence" value="ECO:0007669"/>
    <property type="project" value="UniProtKB-UniRule"/>
</dbReference>
<feature type="region of interest" description="Disordered" evidence="4">
    <location>
        <begin position="153"/>
        <end position="210"/>
    </location>
</feature>
<evidence type="ECO:0000256" key="4">
    <source>
        <dbReference type="SAM" id="MobiDB-lite"/>
    </source>
</evidence>
<protein>
    <recommendedName>
        <fullName evidence="5">BHLH domain-containing protein</fullName>
    </recommendedName>
</protein>
<reference evidence="6" key="1">
    <citation type="submission" date="2025-08" db="UniProtKB">
        <authorList>
            <consortium name="Ensembl"/>
        </authorList>
    </citation>
    <scope>IDENTIFICATION</scope>
</reference>
<comment type="subunit">
    <text evidence="3">Efficient DNA binding requires dimerization with another bHLH protein. Binds DNA as a heterodimer with MAX.</text>
</comment>